<dbReference type="AlphaFoldDB" id="A0AAD7GGZ6"/>
<sequence>MATETGAGSKHTPADRKYFDTDSLSARLLMEFRNYVFSPTYIALNAAKFLDHEWVDMELLHEFLQQPAHNFTPDASMTRQSVSDSVRIKIEATPSLAPVPVPPTLVKAEPRVASVPRASANVKMRTLHEGGREVFELLSDSEPEADDSDLEVLEALQHTSRSSSAIPLPDPKQFLDDNSDSAEPDTRSESSDEENGSDLIKSDTVWLDDGTSLARIGPFRPTRKMTVARMERTGRRRASCRGHDVSRFVFVERLRLRWASMHTRPGVGASGAATGDASCYPVSRRIAAPDPSIDNPKSTHAPRDPGASLHPSLVPSYLSPSPHLSVPSSLRRPASRSRPTPPAPPFSSLLPSFLLTLASHPIPSPAHPIPFQFRRCFAPSPHRIADALFSLQQSHRNRNRYNNAWACLVPFRCARLCGPRYASARSAPRPVRGGRRRTRGRVPAARISSQARLFMRARGCFVQARNEVLVLVLWAELALPRPARVHLGSVRV</sequence>
<name>A0AAD7GGZ6_MYCRO</name>
<gene>
    <name evidence="2" type="ORF">B0H17DRAFT_1179932</name>
</gene>
<dbReference type="Proteomes" id="UP001221757">
    <property type="component" value="Unassembled WGS sequence"/>
</dbReference>
<keyword evidence="3" id="KW-1185">Reference proteome</keyword>
<accession>A0AAD7GGZ6</accession>
<protein>
    <submittedName>
        <fullName evidence="2">Uncharacterized protein</fullName>
    </submittedName>
</protein>
<proteinExistence type="predicted"/>
<evidence type="ECO:0000256" key="1">
    <source>
        <dbReference type="SAM" id="MobiDB-lite"/>
    </source>
</evidence>
<feature type="region of interest" description="Disordered" evidence="1">
    <location>
        <begin position="159"/>
        <end position="203"/>
    </location>
</feature>
<evidence type="ECO:0000313" key="2">
    <source>
        <dbReference type="EMBL" id="KAJ7690410.1"/>
    </source>
</evidence>
<evidence type="ECO:0000313" key="3">
    <source>
        <dbReference type="Proteomes" id="UP001221757"/>
    </source>
</evidence>
<comment type="caution">
    <text evidence="2">The sequence shown here is derived from an EMBL/GenBank/DDBJ whole genome shotgun (WGS) entry which is preliminary data.</text>
</comment>
<feature type="compositionally biased region" description="Low complexity" evidence="1">
    <location>
        <begin position="308"/>
        <end position="338"/>
    </location>
</feature>
<organism evidence="2 3">
    <name type="scientific">Mycena rosella</name>
    <name type="common">Pink bonnet</name>
    <name type="synonym">Agaricus rosellus</name>
    <dbReference type="NCBI Taxonomy" id="1033263"/>
    <lineage>
        <taxon>Eukaryota</taxon>
        <taxon>Fungi</taxon>
        <taxon>Dikarya</taxon>
        <taxon>Basidiomycota</taxon>
        <taxon>Agaricomycotina</taxon>
        <taxon>Agaricomycetes</taxon>
        <taxon>Agaricomycetidae</taxon>
        <taxon>Agaricales</taxon>
        <taxon>Marasmiineae</taxon>
        <taxon>Mycenaceae</taxon>
        <taxon>Mycena</taxon>
    </lineage>
</organism>
<feature type="region of interest" description="Disordered" evidence="1">
    <location>
        <begin position="286"/>
        <end position="344"/>
    </location>
</feature>
<reference evidence="2" key="1">
    <citation type="submission" date="2023-03" db="EMBL/GenBank/DDBJ databases">
        <title>Massive genome expansion in bonnet fungi (Mycena s.s.) driven by repeated elements and novel gene families across ecological guilds.</title>
        <authorList>
            <consortium name="Lawrence Berkeley National Laboratory"/>
            <person name="Harder C.B."/>
            <person name="Miyauchi S."/>
            <person name="Viragh M."/>
            <person name="Kuo A."/>
            <person name="Thoen E."/>
            <person name="Andreopoulos B."/>
            <person name="Lu D."/>
            <person name="Skrede I."/>
            <person name="Drula E."/>
            <person name="Henrissat B."/>
            <person name="Morin E."/>
            <person name="Kohler A."/>
            <person name="Barry K."/>
            <person name="LaButti K."/>
            <person name="Morin E."/>
            <person name="Salamov A."/>
            <person name="Lipzen A."/>
            <person name="Mereny Z."/>
            <person name="Hegedus B."/>
            <person name="Baldrian P."/>
            <person name="Stursova M."/>
            <person name="Weitz H."/>
            <person name="Taylor A."/>
            <person name="Grigoriev I.V."/>
            <person name="Nagy L.G."/>
            <person name="Martin F."/>
            <person name="Kauserud H."/>
        </authorList>
    </citation>
    <scope>NUCLEOTIDE SEQUENCE</scope>
    <source>
        <strain evidence="2">CBHHK067</strain>
    </source>
</reference>
<dbReference type="EMBL" id="JARKIE010000065">
    <property type="protein sequence ID" value="KAJ7690410.1"/>
    <property type="molecule type" value="Genomic_DNA"/>
</dbReference>